<reference evidence="1 3" key="1">
    <citation type="submission" date="2015-11" db="EMBL/GenBank/DDBJ databases">
        <title>Identification of large and diverse effector repertoires of 38 Legionella species.</title>
        <authorList>
            <person name="Burstein D."/>
            <person name="Amaro F."/>
            <person name="Zusman T."/>
            <person name="Lifshitz Z."/>
            <person name="Cohen O."/>
            <person name="Gilbert J.A."/>
            <person name="Pupko T."/>
            <person name="Shuman H.A."/>
            <person name="Segal G."/>
        </authorList>
    </citation>
    <scope>NUCLEOTIDE SEQUENCE [LARGE SCALE GENOMIC DNA]</scope>
    <source>
        <strain evidence="1 3">1762-AUS-E</strain>
    </source>
</reference>
<dbReference type="AlphaFoldDB" id="A0A0W0R4F1"/>
<geneLocation type="plasmid" evidence="2 4">
    <name>18</name>
</geneLocation>
<reference evidence="2 4" key="2">
    <citation type="submission" date="2018-12" db="EMBL/GenBank/DDBJ databases">
        <authorList>
            <consortium name="Pathogen Informatics"/>
        </authorList>
    </citation>
    <scope>NUCLEOTIDE SEQUENCE [LARGE SCALE GENOMIC DNA]</scope>
    <source>
        <strain evidence="2 4">NCTC12735</strain>
        <plasmid evidence="4">18</plasmid>
    </source>
</reference>
<keyword evidence="2" id="KW-0614">Plasmid</keyword>
<accession>A0A0W0R4F1</accession>
<dbReference type="Proteomes" id="UP000281170">
    <property type="component" value="Plasmid 18"/>
</dbReference>
<gene>
    <name evidence="1" type="ORF">Lade_0597</name>
    <name evidence="2" type="ORF">NCTC12735_01193</name>
</gene>
<evidence type="ECO:0000313" key="2">
    <source>
        <dbReference type="EMBL" id="VEH85559.1"/>
    </source>
</evidence>
<dbReference type="PATRIC" id="fig|45056.6.peg.617"/>
<dbReference type="EMBL" id="LNKA01000001">
    <property type="protein sequence ID" value="KTC65939.1"/>
    <property type="molecule type" value="Genomic_DNA"/>
</dbReference>
<protein>
    <submittedName>
        <fullName evidence="1">Uncharacterized protein</fullName>
    </submittedName>
</protein>
<evidence type="ECO:0000313" key="1">
    <source>
        <dbReference type="EMBL" id="KTC65939.1"/>
    </source>
</evidence>
<organism evidence="1 3">
    <name type="scientific">Legionella adelaidensis</name>
    <dbReference type="NCBI Taxonomy" id="45056"/>
    <lineage>
        <taxon>Bacteria</taxon>
        <taxon>Pseudomonadati</taxon>
        <taxon>Pseudomonadota</taxon>
        <taxon>Gammaproteobacteria</taxon>
        <taxon>Legionellales</taxon>
        <taxon>Legionellaceae</taxon>
        <taxon>Legionella</taxon>
    </lineage>
</organism>
<sequence length="181" mass="20488">MQNMFDNIITSAAAGAVTDHPIRAYLWAFYRIKSILWAEAKRQEDTHYQNLVTFSQNLSQDLNSIASLYEIKNPVFCLSLLCTKLDDERRAYNHAVDKRKKIEAAIPQGDLIAQMAFLGKATPPNQQFIYFKSNFTRLLEQDLSLKTSAGVQTISLSKLGLFACPQSQDPEMEKIVSHLSL</sequence>
<name>A0A0W0R4F1_9GAMM</name>
<dbReference type="EMBL" id="LR134427">
    <property type="protein sequence ID" value="VEH85559.1"/>
    <property type="molecule type" value="Genomic_DNA"/>
</dbReference>
<evidence type="ECO:0000313" key="4">
    <source>
        <dbReference type="Proteomes" id="UP000281170"/>
    </source>
</evidence>
<proteinExistence type="predicted"/>
<dbReference type="KEGG" id="ladl:NCTC12735_01193"/>
<dbReference type="Proteomes" id="UP000054859">
    <property type="component" value="Unassembled WGS sequence"/>
</dbReference>
<evidence type="ECO:0000313" key="3">
    <source>
        <dbReference type="Proteomes" id="UP000054859"/>
    </source>
</evidence>
<keyword evidence="3" id="KW-1185">Reference proteome</keyword>